<protein>
    <submittedName>
        <fullName evidence="2">Uncharacterized protein</fullName>
    </submittedName>
</protein>
<feature type="compositionally biased region" description="Polar residues" evidence="1">
    <location>
        <begin position="345"/>
        <end position="355"/>
    </location>
</feature>
<evidence type="ECO:0000313" key="3">
    <source>
        <dbReference type="Proteomes" id="UP001372834"/>
    </source>
</evidence>
<proteinExistence type="predicted"/>
<dbReference type="AlphaFoldDB" id="A0AAN8P1W0"/>
<reference evidence="2 3" key="1">
    <citation type="submission" date="2023-10" db="EMBL/GenBank/DDBJ databases">
        <title>Genomes of two closely related lineages of the louse Polyplax serrata with different host specificities.</title>
        <authorList>
            <person name="Martinu J."/>
            <person name="Tarabai H."/>
            <person name="Stefka J."/>
            <person name="Hypsa V."/>
        </authorList>
    </citation>
    <scope>NUCLEOTIDE SEQUENCE [LARGE SCALE GENOMIC DNA]</scope>
    <source>
        <strain evidence="2">HR10_N</strain>
    </source>
</reference>
<feature type="region of interest" description="Disordered" evidence="1">
    <location>
        <begin position="1"/>
        <end position="22"/>
    </location>
</feature>
<evidence type="ECO:0000256" key="1">
    <source>
        <dbReference type="SAM" id="MobiDB-lite"/>
    </source>
</evidence>
<feature type="region of interest" description="Disordered" evidence="1">
    <location>
        <begin position="224"/>
        <end position="248"/>
    </location>
</feature>
<feature type="region of interest" description="Disordered" evidence="1">
    <location>
        <begin position="611"/>
        <end position="636"/>
    </location>
</feature>
<feature type="compositionally biased region" description="Basic and acidic residues" evidence="1">
    <location>
        <begin position="310"/>
        <end position="344"/>
    </location>
</feature>
<name>A0AAN8P1W0_POLSC</name>
<comment type="caution">
    <text evidence="2">The sequence shown here is derived from an EMBL/GenBank/DDBJ whole genome shotgun (WGS) entry which is preliminary data.</text>
</comment>
<organism evidence="2 3">
    <name type="scientific">Polyplax serrata</name>
    <name type="common">Common mouse louse</name>
    <dbReference type="NCBI Taxonomy" id="468196"/>
    <lineage>
        <taxon>Eukaryota</taxon>
        <taxon>Metazoa</taxon>
        <taxon>Ecdysozoa</taxon>
        <taxon>Arthropoda</taxon>
        <taxon>Hexapoda</taxon>
        <taxon>Insecta</taxon>
        <taxon>Pterygota</taxon>
        <taxon>Neoptera</taxon>
        <taxon>Paraneoptera</taxon>
        <taxon>Psocodea</taxon>
        <taxon>Troctomorpha</taxon>
        <taxon>Phthiraptera</taxon>
        <taxon>Anoplura</taxon>
        <taxon>Polyplacidae</taxon>
        <taxon>Polyplax</taxon>
    </lineage>
</organism>
<accession>A0AAN8P1W0</accession>
<sequence>MTSSEVKSSSGNPTYTIPKKMSSETVTRKASFKCSTPNRAASQRISRKVVLPLSTVQALTFKFNELSQMGEGQVKHRLSQTAVKTFLGSGGKSNTIKVVICRKPSTSKHKRAPDDLIVRRKINVRRYQTDNPNGVIKEEENVSPSVHKKITEFEGKEKGETTTLNGNKSRTGKIQVPKFLVDIDLNSENSREVKTDKNNYIKKENSVSVRTAISMFEQNMKNSATSEKNLTVRGKPSNTSKMVSENGVDKASEFKAKPIAAIKPILKKTAEDKNLRKTKLLPKDSLNRKRYLQMKRELAKTGRSAENSDEECHSGSEKGNRAVSKSEGKESNLEDVPDDSKSKGSDSTLRNNSSLHKQIQQFSVIANDIPLNDDKSQGKVEPFNGNQNLKPNTSFLWSKKEDLYGEKKPINRLDLPLPIPPENFIPNVIDKTEDTIYDDVIPTTVESDCEEFEKLEESDCGETYDDVGVYRSNKQKGLSSNNKEEKQFVENKNYLNKMSEALYDNPEKCSPYLYDDGEGEKYQYISERGNIVIPVSKGNDFELYQYIQNNKDESNIYEDIQSIKSHLTTKDSRVKDIYEDVNCTRNSGADYANNCYESVYNGIYSGNNNGPQGYIKSDQSDTSNNSGRSTYEKSNSLYGMSGENAAGNQHLLDAGEGKDLSENSGYHLTLFGSACPNSETSQSNSDEWVEVSETESEGTGTRASAKNKGGQFVSSEGETTVETVAEEIEHELR</sequence>
<dbReference type="EMBL" id="JAWJWE010000042">
    <property type="protein sequence ID" value="KAK6618416.1"/>
    <property type="molecule type" value="Genomic_DNA"/>
</dbReference>
<gene>
    <name evidence="2" type="ORF">RUM43_013609</name>
</gene>
<feature type="compositionally biased region" description="Polar residues" evidence="1">
    <location>
        <begin position="620"/>
        <end position="636"/>
    </location>
</feature>
<feature type="compositionally biased region" description="Acidic residues" evidence="1">
    <location>
        <begin position="687"/>
        <end position="696"/>
    </location>
</feature>
<evidence type="ECO:0000313" key="2">
    <source>
        <dbReference type="EMBL" id="KAK6618416.1"/>
    </source>
</evidence>
<dbReference type="Proteomes" id="UP001372834">
    <property type="component" value="Unassembled WGS sequence"/>
</dbReference>
<feature type="region of interest" description="Disordered" evidence="1">
    <location>
        <begin position="676"/>
        <end position="720"/>
    </location>
</feature>
<feature type="compositionally biased region" description="Polar residues" evidence="1">
    <location>
        <begin position="676"/>
        <end position="686"/>
    </location>
</feature>
<feature type="compositionally biased region" description="Polar residues" evidence="1">
    <location>
        <begin position="1"/>
        <end position="15"/>
    </location>
</feature>
<feature type="region of interest" description="Disordered" evidence="1">
    <location>
        <begin position="298"/>
        <end position="355"/>
    </location>
</feature>